<dbReference type="EMBL" id="UINC01176293">
    <property type="protein sequence ID" value="SVD83356.1"/>
    <property type="molecule type" value="Genomic_DNA"/>
</dbReference>
<feature type="region of interest" description="Disordered" evidence="1">
    <location>
        <begin position="1"/>
        <end position="33"/>
    </location>
</feature>
<evidence type="ECO:0000256" key="1">
    <source>
        <dbReference type="SAM" id="MobiDB-lite"/>
    </source>
</evidence>
<dbReference type="AlphaFoldDB" id="A0A382YJA0"/>
<evidence type="ECO:0000313" key="2">
    <source>
        <dbReference type="EMBL" id="SVD83356.1"/>
    </source>
</evidence>
<organism evidence="2">
    <name type="scientific">marine metagenome</name>
    <dbReference type="NCBI Taxonomy" id="408172"/>
    <lineage>
        <taxon>unclassified sequences</taxon>
        <taxon>metagenomes</taxon>
        <taxon>ecological metagenomes</taxon>
    </lineage>
</organism>
<name>A0A382YJA0_9ZZZZ</name>
<proteinExistence type="predicted"/>
<reference evidence="2" key="1">
    <citation type="submission" date="2018-05" db="EMBL/GenBank/DDBJ databases">
        <authorList>
            <person name="Lanie J.A."/>
            <person name="Ng W.-L."/>
            <person name="Kazmierczak K.M."/>
            <person name="Andrzejewski T.M."/>
            <person name="Davidsen T.M."/>
            <person name="Wayne K.J."/>
            <person name="Tettelin H."/>
            <person name="Glass J.I."/>
            <person name="Rusch D."/>
            <person name="Podicherti R."/>
            <person name="Tsui H.-C.T."/>
            <person name="Winkler M.E."/>
        </authorList>
    </citation>
    <scope>NUCLEOTIDE SEQUENCE</scope>
</reference>
<feature type="compositionally biased region" description="Basic and acidic residues" evidence="1">
    <location>
        <begin position="20"/>
        <end position="33"/>
    </location>
</feature>
<accession>A0A382YJA0</accession>
<gene>
    <name evidence="2" type="ORF">METZ01_LOCUS436210</name>
</gene>
<sequence>MAGVNGQVHDRFHHQKNQKKRPEQRHEKEAGKH</sequence>
<protein>
    <submittedName>
        <fullName evidence="2">Uncharacterized protein</fullName>
    </submittedName>
</protein>